<dbReference type="SMART" id="SM00034">
    <property type="entry name" value="CLECT"/>
    <property type="match status" value="2"/>
</dbReference>
<dbReference type="PROSITE" id="PS50041">
    <property type="entry name" value="C_TYPE_LECTIN_2"/>
    <property type="match status" value="2"/>
</dbReference>
<sequence length="460" mass="51444">MFEHILLFLLLPAFVFSATDLETTCTGTDRVYSDGSCLVLNKTAVRYSKAKVSCEHYLGYSGHLVFIRNDIVENTLQQLITSNSVSNVYVGYEQTNTTGLRNGSWVYAYTNGSTATASYLPWKTGSPSKNNTYDRTYYTASGVIDTAGEITSSAFVCQYEENLKQTVSDLEEKCAANSRVHVYSNGHCYIARSDYKYYYAAKYSCQDIPGIYGHLVHIRNAEQAQMVETMIKASSISYAWTGLEATNTSSTNKSLPDSWSYATPQDTKEIATFLPWIPGNPYNSISASATFYYQIVHGLRNINLNSYTFGFICEYEDTKPMATDLEFKCASLAPSLYRAYRNDSCYVMSNSLYYYNKASLSCKDILGYDGHLIHPRSTDDLIMMSSLSGALNGGYLNIWVGIEQTNLTGSITNLPLSFLGKLINRLAETAQMFCIIRGVRYWTMCLTDIPNFDSFANTVS</sequence>
<dbReference type="CDD" id="cd00037">
    <property type="entry name" value="CLECT"/>
    <property type="match status" value="2"/>
</dbReference>
<feature type="domain" description="C-type lectin" evidence="2">
    <location>
        <begin position="184"/>
        <end position="314"/>
    </location>
</feature>
<dbReference type="WBParaSite" id="PSAMB.scaffold4888size13235.g25388.t1">
    <property type="protein sequence ID" value="PSAMB.scaffold4888size13235.g25388.t1"/>
    <property type="gene ID" value="PSAMB.scaffold4888size13235.g25388"/>
</dbReference>
<dbReference type="InterPro" id="IPR016186">
    <property type="entry name" value="C-type_lectin-like/link_sf"/>
</dbReference>
<feature type="chain" id="PRO_5037297099" evidence="1">
    <location>
        <begin position="18"/>
        <end position="460"/>
    </location>
</feature>
<dbReference type="InterPro" id="IPR001304">
    <property type="entry name" value="C-type_lectin-like"/>
</dbReference>
<evidence type="ECO:0000256" key="1">
    <source>
        <dbReference type="SAM" id="SignalP"/>
    </source>
</evidence>
<name>A0A914WUA8_9BILA</name>
<evidence type="ECO:0000313" key="3">
    <source>
        <dbReference type="Proteomes" id="UP000887566"/>
    </source>
</evidence>
<dbReference type="Gene3D" id="3.10.100.10">
    <property type="entry name" value="Mannose-Binding Protein A, subunit A"/>
    <property type="match status" value="2"/>
</dbReference>
<dbReference type="AlphaFoldDB" id="A0A914WUA8"/>
<keyword evidence="1" id="KW-0732">Signal</keyword>
<dbReference type="Proteomes" id="UP000887566">
    <property type="component" value="Unplaced"/>
</dbReference>
<feature type="signal peptide" evidence="1">
    <location>
        <begin position="1"/>
        <end position="17"/>
    </location>
</feature>
<dbReference type="InterPro" id="IPR016187">
    <property type="entry name" value="CTDL_fold"/>
</dbReference>
<proteinExistence type="predicted"/>
<accession>A0A914WUA8</accession>
<dbReference type="PANTHER" id="PTHR22801">
    <property type="entry name" value="LITHOSTATHINE"/>
    <property type="match status" value="1"/>
</dbReference>
<reference evidence="4" key="1">
    <citation type="submission" date="2022-11" db="UniProtKB">
        <authorList>
            <consortium name="WormBaseParasite"/>
        </authorList>
    </citation>
    <scope>IDENTIFICATION</scope>
</reference>
<feature type="domain" description="C-type lectin" evidence="2">
    <location>
        <begin position="33"/>
        <end position="158"/>
    </location>
</feature>
<organism evidence="3 4">
    <name type="scientific">Plectus sambesii</name>
    <dbReference type="NCBI Taxonomy" id="2011161"/>
    <lineage>
        <taxon>Eukaryota</taxon>
        <taxon>Metazoa</taxon>
        <taxon>Ecdysozoa</taxon>
        <taxon>Nematoda</taxon>
        <taxon>Chromadorea</taxon>
        <taxon>Plectida</taxon>
        <taxon>Plectina</taxon>
        <taxon>Plectoidea</taxon>
        <taxon>Plectidae</taxon>
        <taxon>Plectus</taxon>
    </lineage>
</organism>
<dbReference type="SUPFAM" id="SSF56436">
    <property type="entry name" value="C-type lectin-like"/>
    <property type="match status" value="3"/>
</dbReference>
<evidence type="ECO:0000313" key="4">
    <source>
        <dbReference type="WBParaSite" id="PSAMB.scaffold4888size13235.g25388.t1"/>
    </source>
</evidence>
<evidence type="ECO:0000259" key="2">
    <source>
        <dbReference type="PROSITE" id="PS50041"/>
    </source>
</evidence>
<protein>
    <submittedName>
        <fullName evidence="4">C-type lectin domain-containing protein</fullName>
    </submittedName>
</protein>
<dbReference type="InterPro" id="IPR050801">
    <property type="entry name" value="Ca-Dep_Lectins_ImmuneDev"/>
</dbReference>
<keyword evidence="3" id="KW-1185">Reference proteome</keyword>
<dbReference type="PANTHER" id="PTHR22801:SF63">
    <property type="entry name" value="C-TYPE LECTIN DOMAIN-CONTAINING PROTEIN"/>
    <property type="match status" value="1"/>
</dbReference>
<dbReference type="Pfam" id="PF00059">
    <property type="entry name" value="Lectin_C"/>
    <property type="match status" value="1"/>
</dbReference>